<dbReference type="Gene3D" id="3.30.450.40">
    <property type="match status" value="3"/>
</dbReference>
<gene>
    <name evidence="8" type="ORF">SteCoe_12152</name>
</gene>
<keyword evidence="1" id="KW-0140">cGMP</keyword>
<reference evidence="8 9" key="1">
    <citation type="submission" date="2016-11" db="EMBL/GenBank/DDBJ databases">
        <title>The macronuclear genome of Stentor coeruleus: a giant cell with tiny introns.</title>
        <authorList>
            <person name="Slabodnick M."/>
            <person name="Ruby J.G."/>
            <person name="Reiff S.B."/>
            <person name="Swart E.C."/>
            <person name="Gosai S."/>
            <person name="Prabakaran S."/>
            <person name="Witkowska E."/>
            <person name="Larue G.E."/>
            <person name="Fisher S."/>
            <person name="Freeman R.M."/>
            <person name="Gunawardena J."/>
            <person name="Chu W."/>
            <person name="Stover N.A."/>
            <person name="Gregory B.D."/>
            <person name="Nowacki M."/>
            <person name="Derisi J."/>
            <person name="Roy S.W."/>
            <person name="Marshall W.F."/>
            <person name="Sood P."/>
        </authorList>
    </citation>
    <scope>NUCLEOTIDE SEQUENCE [LARGE SCALE GENOMIC DNA]</scope>
    <source>
        <strain evidence="8">WM001</strain>
    </source>
</reference>
<evidence type="ECO:0000313" key="8">
    <source>
        <dbReference type="EMBL" id="OMJ86363.1"/>
    </source>
</evidence>
<sequence length="1645" mass="188530">MSDNASMFKRTQGRTVNRAGTCTNLRSNSQPQNMKLPIIEILDYLNSIVNPESSSKQNLVQSIVDLLKRAIGADWIEIYLEKKGKLKLQGSCHDLTMYELDKTDNLPAYVFSIREPVTINNPHTSLLLNGFKTKTCSMPGFIINEVKLSSILAMPLIDKNSNVHGCIQLYNKLDDNKCLSFFTENDIQIVSSTSKLFIEILKSYKTYSHLKKQVSHIEMLKRNEDSLWESSHQIFNQYKDFYKLIELLESKPNIDKNILKAISKLVNCQSIGIAVCFDNQAEIVQSYGKETQFDAIINLMQFTVMIKQKLLNVQDISIEPLVNANINFSYTGCLIIPIYPISAKQYAICLLREASHFSSNDEKICLKIKEKLEAFDFKIKIGSTLSNKQIKKMISFSLSDVEYYNFYALFNKIKEKAVELISANSCSIYVLDQNFNRLWTTNSSSSSSLFFPYSSKSLIGYTCLKRQIVMLPSEDSNKISDGDIFKNKFVLSIPLLSQVFENPVIGVLLCIRRDENFKKKEIDLITKYSECVSKILVSISQNTFEGGDTFDPTNKMELSISSSPRTTFRELNYRPENLTVFKEKSNLNINPFLNNLIDIICNPSAKFAGITKAFETFKNIKNPIELLNYAAQVGGCKKAVFYLIYDYNYRLVNKVTEEVIEADEIMKKTLYEKTYFFTSDIIQNGPLRSIPEQAFVLLGSSFFSSLNLYVPILNLNNSAIGLLHLSDFNGIIKELDIQNLQTLSTILGLSYVNNEPKLWESISERNHNLYLLQQWSKIIIEVAQSSIGNIIICKKSILVLSSKPELDITIKNAMSIIAACMNCSRAYILFEKNNDIIKYSSTGSALVPFKQSILDKIKRVSEMKVMQKSNSNNLFTLYIPFNYKNIRGYLKVSNNSSTLGKRFINDSSIIENLILKFCKHLGIALSQSEEYNDTIEQLLHYLKIIAFKFNPTAFFLALHNAAKSISDSERAIIFEYIGGKLIVPEQGADLEIPPNYELEGGTSIAYDVFTKGKSEILADAYSDKRFDPSIDKLTAYKTISLLCVPLEYNGKKFGIIQVINKRTGGFSENDKVSMEKFVETVCVMFEIIMSMQKTLEERYRLLAVTSYIEKYIFVFNEKTKLVFCSKPPEGIIGVCYDELVSMKYHEWMHINPVLLNDFESVIQNPDTNIKKTLQKIHSFSNEDEIKEINYRIAHLNYFSPDCLSGIILVIEDFSTIKNLYRELKNVRQGDKPLVSPIKTETKLKRTIQELINIKSLIENEEIKSKIEEVVSTLQIGRLRKSILIETNDKNIKNVVSLLGIPNELTIPISPKGEMVSIIIRQPSKVISLEILRDWELNVFEIENQFDYIFSMLSDFDLINHYQINENYLYSFLSRIKEKCNYWTNPFHNFNHCFNVMHGVYLLLSCTPSGSYFSSMQILALLISAICHDVDHRGKSNMFEVNSRSHIANTYHDKSVLERHHAAVTFFTLNENGCDIFSNFSRENYMAIRKMIISAILATDMAKHLHMIDEITVRFKELGEKPFGTLENDANKLADLIIHCGDLFHPCKPYEMYEVWSALVCQEFSVQYKEEIETKIPPTPFMKDLEKPNVYYGNEIGFLTYVIRPLWQSAQMIMSPHIDKLVENIDSNINSMKEKLEQWKKIEGNN</sequence>
<dbReference type="PANTHER" id="PTHR11347">
    <property type="entry name" value="CYCLIC NUCLEOTIDE PHOSPHODIESTERASE"/>
    <property type="match status" value="1"/>
</dbReference>
<dbReference type="PRINTS" id="PR00387">
    <property type="entry name" value="PDIESTERASE1"/>
</dbReference>
<feature type="domain" description="PDEase" evidence="7">
    <location>
        <begin position="1302"/>
        <end position="1638"/>
    </location>
</feature>
<protein>
    <recommendedName>
        <fullName evidence="6">Phosphodiesterase</fullName>
        <ecNumber evidence="6">3.1.4.-</ecNumber>
    </recommendedName>
</protein>
<evidence type="ECO:0000259" key="7">
    <source>
        <dbReference type="PROSITE" id="PS51845"/>
    </source>
</evidence>
<evidence type="ECO:0000256" key="5">
    <source>
        <dbReference type="PIRSR" id="PIRSR623088-3"/>
    </source>
</evidence>
<dbReference type="EC" id="3.1.4.-" evidence="6"/>
<dbReference type="OrthoDB" id="74705at2759"/>
<dbReference type="SUPFAM" id="SSF55781">
    <property type="entry name" value="GAF domain-like"/>
    <property type="match status" value="3"/>
</dbReference>
<accession>A0A1R2CBI5</accession>
<feature type="binding site" evidence="5">
    <location>
        <position position="1391"/>
    </location>
    <ligand>
        <name>Zn(2+)</name>
        <dbReference type="ChEBI" id="CHEBI:29105"/>
        <label>1</label>
    </ligand>
</feature>
<evidence type="ECO:0000256" key="1">
    <source>
        <dbReference type="ARBA" id="ARBA00022535"/>
    </source>
</evidence>
<dbReference type="InterPro" id="IPR003018">
    <property type="entry name" value="GAF"/>
</dbReference>
<evidence type="ECO:0000256" key="4">
    <source>
        <dbReference type="PIRSR" id="PIRSR623088-1"/>
    </source>
</evidence>
<keyword evidence="2 5" id="KW-0479">Metal-binding</keyword>
<dbReference type="SUPFAM" id="SSF109604">
    <property type="entry name" value="HD-domain/PDEase-like"/>
    <property type="match status" value="1"/>
</dbReference>
<dbReference type="CDD" id="cd00077">
    <property type="entry name" value="HDc"/>
    <property type="match status" value="1"/>
</dbReference>
<dbReference type="PROSITE" id="PS51845">
    <property type="entry name" value="PDEASE_I_2"/>
    <property type="match status" value="1"/>
</dbReference>
<evidence type="ECO:0000313" key="9">
    <source>
        <dbReference type="Proteomes" id="UP000187209"/>
    </source>
</evidence>
<feature type="active site" description="Proton donor" evidence="4">
    <location>
        <position position="1387"/>
    </location>
</feature>
<dbReference type="GO" id="GO:0046872">
    <property type="term" value="F:metal ion binding"/>
    <property type="evidence" value="ECO:0007669"/>
    <property type="project" value="UniProtKB-KW"/>
</dbReference>
<dbReference type="PROSITE" id="PS00126">
    <property type="entry name" value="PDEASE_I_1"/>
    <property type="match status" value="1"/>
</dbReference>
<organism evidence="8 9">
    <name type="scientific">Stentor coeruleus</name>
    <dbReference type="NCBI Taxonomy" id="5963"/>
    <lineage>
        <taxon>Eukaryota</taxon>
        <taxon>Sar</taxon>
        <taxon>Alveolata</taxon>
        <taxon>Ciliophora</taxon>
        <taxon>Postciliodesmatophora</taxon>
        <taxon>Heterotrichea</taxon>
        <taxon>Heterotrichida</taxon>
        <taxon>Stentoridae</taxon>
        <taxon>Stentor</taxon>
    </lineage>
</organism>
<comment type="similarity">
    <text evidence="6">Belongs to the cyclic nucleotide phosphodiesterase family.</text>
</comment>
<evidence type="ECO:0000256" key="2">
    <source>
        <dbReference type="ARBA" id="ARBA00022723"/>
    </source>
</evidence>
<keyword evidence="3 6" id="KW-0378">Hydrolase</keyword>
<dbReference type="Pfam" id="PF01590">
    <property type="entry name" value="GAF"/>
    <property type="match status" value="2"/>
</dbReference>
<dbReference type="SMART" id="SM00471">
    <property type="entry name" value="HDc"/>
    <property type="match status" value="1"/>
</dbReference>
<dbReference type="Proteomes" id="UP000187209">
    <property type="component" value="Unassembled WGS sequence"/>
</dbReference>
<dbReference type="GO" id="GO:0004114">
    <property type="term" value="F:3',5'-cyclic-nucleotide phosphodiesterase activity"/>
    <property type="evidence" value="ECO:0007669"/>
    <property type="project" value="InterPro"/>
</dbReference>
<dbReference type="Pfam" id="PF00233">
    <property type="entry name" value="PDEase_I"/>
    <property type="match status" value="1"/>
</dbReference>
<feature type="binding site" evidence="5">
    <location>
        <position position="1428"/>
    </location>
    <ligand>
        <name>Zn(2+)</name>
        <dbReference type="ChEBI" id="CHEBI:29105"/>
        <label>1</label>
    </ligand>
</feature>
<dbReference type="InterPro" id="IPR003607">
    <property type="entry name" value="HD/PDEase_dom"/>
</dbReference>
<comment type="cofactor">
    <cofactor evidence="6">
        <name>a divalent metal cation</name>
        <dbReference type="ChEBI" id="CHEBI:60240"/>
    </cofactor>
    <text evidence="6">Binds 2 divalent metal cations per subunit. Site 1 may preferentially bind zinc ions, while site 2 has a preference for magnesium and/or manganese ions.</text>
</comment>
<comment type="caution">
    <text evidence="8">The sequence shown here is derived from an EMBL/GenBank/DDBJ whole genome shotgun (WGS) entry which is preliminary data.</text>
</comment>
<dbReference type="GO" id="GO:0007165">
    <property type="term" value="P:signal transduction"/>
    <property type="evidence" value="ECO:0007669"/>
    <property type="project" value="InterPro"/>
</dbReference>
<dbReference type="InterPro" id="IPR002073">
    <property type="entry name" value="PDEase_catalytic_dom"/>
</dbReference>
<keyword evidence="9" id="KW-1185">Reference proteome</keyword>
<dbReference type="InterPro" id="IPR036971">
    <property type="entry name" value="PDEase_catalytic_dom_sf"/>
</dbReference>
<dbReference type="EMBL" id="MPUH01000208">
    <property type="protein sequence ID" value="OMJ86363.1"/>
    <property type="molecule type" value="Genomic_DNA"/>
</dbReference>
<evidence type="ECO:0000256" key="3">
    <source>
        <dbReference type="ARBA" id="ARBA00022801"/>
    </source>
</evidence>
<dbReference type="InterPro" id="IPR023174">
    <property type="entry name" value="PDEase_CS"/>
</dbReference>
<feature type="binding site" evidence="5">
    <location>
        <position position="1427"/>
    </location>
    <ligand>
        <name>Zn(2+)</name>
        <dbReference type="ChEBI" id="CHEBI:29105"/>
        <label>1</label>
    </ligand>
</feature>
<dbReference type="InterPro" id="IPR023088">
    <property type="entry name" value="PDEase"/>
</dbReference>
<evidence type="ECO:0000256" key="6">
    <source>
        <dbReference type="RuleBase" id="RU363067"/>
    </source>
</evidence>
<dbReference type="InterPro" id="IPR029016">
    <property type="entry name" value="GAF-like_dom_sf"/>
</dbReference>
<proteinExistence type="inferred from homology"/>
<feature type="binding site" evidence="5">
    <location>
        <position position="1428"/>
    </location>
    <ligand>
        <name>Zn(2+)</name>
        <dbReference type="ChEBI" id="CHEBI:29105"/>
        <label>2</label>
    </ligand>
</feature>
<feature type="binding site" evidence="5">
    <location>
        <position position="1541"/>
    </location>
    <ligand>
        <name>Zn(2+)</name>
        <dbReference type="ChEBI" id="CHEBI:29105"/>
        <label>1</label>
    </ligand>
</feature>
<dbReference type="Gene3D" id="1.10.1300.10">
    <property type="entry name" value="3'5'-cyclic nucleotide phosphodiesterase, catalytic domain"/>
    <property type="match status" value="1"/>
</dbReference>
<name>A0A1R2CBI5_9CILI</name>
<dbReference type="SMART" id="SM00065">
    <property type="entry name" value="GAF"/>
    <property type="match status" value="2"/>
</dbReference>